<dbReference type="InterPro" id="IPR012338">
    <property type="entry name" value="Beta-lactam/transpept-like"/>
</dbReference>
<feature type="region of interest" description="Disordered" evidence="1">
    <location>
        <begin position="123"/>
        <end position="156"/>
    </location>
</feature>
<dbReference type="Pfam" id="PF00144">
    <property type="entry name" value="Beta-lactamase"/>
    <property type="match status" value="1"/>
</dbReference>
<keyword evidence="4" id="KW-0378">Hydrolase</keyword>
<accession>A0A5C5GI26</accession>
<dbReference type="SUPFAM" id="SSF56601">
    <property type="entry name" value="beta-lactamase/transpeptidase-like"/>
    <property type="match status" value="1"/>
</dbReference>
<evidence type="ECO:0000313" key="4">
    <source>
        <dbReference type="EMBL" id="TNY34230.1"/>
    </source>
</evidence>
<keyword evidence="2" id="KW-0732">Signal</keyword>
<evidence type="ECO:0000259" key="3">
    <source>
        <dbReference type="Pfam" id="PF00144"/>
    </source>
</evidence>
<evidence type="ECO:0000313" key="5">
    <source>
        <dbReference type="Proteomes" id="UP000314011"/>
    </source>
</evidence>
<evidence type="ECO:0000256" key="1">
    <source>
        <dbReference type="SAM" id="MobiDB-lite"/>
    </source>
</evidence>
<dbReference type="OrthoDB" id="5377981at2"/>
<reference evidence="4 5" key="1">
    <citation type="submission" date="2019-06" db="EMBL/GenBank/DDBJ databases">
        <title>Genome of new Rhodobacteraceae sp. SM1903.</title>
        <authorList>
            <person name="Ren X."/>
        </authorList>
    </citation>
    <scope>NUCLEOTIDE SEQUENCE [LARGE SCALE GENOMIC DNA]</scope>
    <source>
        <strain evidence="4 5">SM1903</strain>
    </source>
</reference>
<dbReference type="Proteomes" id="UP000314011">
    <property type="component" value="Unassembled WGS sequence"/>
</dbReference>
<dbReference type="AlphaFoldDB" id="A0A5C5GI26"/>
<dbReference type="RefSeq" id="WP_140195395.1">
    <property type="nucleotide sequence ID" value="NZ_CP065915.1"/>
</dbReference>
<keyword evidence="5" id="KW-1185">Reference proteome</keyword>
<feature type="domain" description="Beta-lactamase-related" evidence="3">
    <location>
        <begin position="34"/>
        <end position="184"/>
    </location>
</feature>
<organism evidence="4 5">
    <name type="scientific">Pelagovum pacificum</name>
    <dbReference type="NCBI Taxonomy" id="2588711"/>
    <lineage>
        <taxon>Bacteria</taxon>
        <taxon>Pseudomonadati</taxon>
        <taxon>Pseudomonadota</taxon>
        <taxon>Alphaproteobacteria</taxon>
        <taxon>Rhodobacterales</taxon>
        <taxon>Paracoccaceae</taxon>
        <taxon>Pelagovum</taxon>
    </lineage>
</organism>
<feature type="signal peptide" evidence="2">
    <location>
        <begin position="1"/>
        <end position="19"/>
    </location>
</feature>
<proteinExistence type="predicted"/>
<dbReference type="PANTHER" id="PTHR43283">
    <property type="entry name" value="BETA-LACTAMASE-RELATED"/>
    <property type="match status" value="1"/>
</dbReference>
<dbReference type="InterPro" id="IPR001466">
    <property type="entry name" value="Beta-lactam-related"/>
</dbReference>
<evidence type="ECO:0000256" key="2">
    <source>
        <dbReference type="SAM" id="SignalP"/>
    </source>
</evidence>
<feature type="chain" id="PRO_5023066425" evidence="2">
    <location>
        <begin position="20"/>
        <end position="306"/>
    </location>
</feature>
<sequence>MVLIRALLLLLAFAGSAAADVGAIQSAWQTWATQNGVRSSSIAISRNGDVLARYGLGRGADDPAPLASLSKSITGACVMRLVDAGRLSTGSTVGQVLGGRFQMTPGASQITVAELLTHTSGINRDVTQGRPSPWRARGGDRTPEVTASALSRPPGPKGFAYNNENYAVLGSMIETVTGQNSASYCPRTLGINANVSSDFGGGVSWGGYEMSAADFTRFASTLRPQGNWPRAEMGGGIVYGPGVMMKDGRDGTTLWHFGSWCFLLGRSAGAYFFQLPNSWGVTVTYDRCLSSNQTLALDAALTAAIR</sequence>
<comment type="caution">
    <text evidence="4">The sequence shown here is derived from an EMBL/GenBank/DDBJ whole genome shotgun (WGS) entry which is preliminary data.</text>
</comment>
<dbReference type="Gene3D" id="3.40.710.10">
    <property type="entry name" value="DD-peptidase/beta-lactamase superfamily"/>
    <property type="match status" value="1"/>
</dbReference>
<protein>
    <submittedName>
        <fullName evidence="4">Serine hydrolase</fullName>
    </submittedName>
</protein>
<dbReference type="EMBL" id="VFFF01000001">
    <property type="protein sequence ID" value="TNY34230.1"/>
    <property type="molecule type" value="Genomic_DNA"/>
</dbReference>
<gene>
    <name evidence="4" type="ORF">FHY64_13535</name>
</gene>
<dbReference type="InterPro" id="IPR050789">
    <property type="entry name" value="Diverse_Enzym_Activities"/>
</dbReference>
<name>A0A5C5GI26_9RHOB</name>
<dbReference type="GO" id="GO:0016787">
    <property type="term" value="F:hydrolase activity"/>
    <property type="evidence" value="ECO:0007669"/>
    <property type="project" value="UniProtKB-KW"/>
</dbReference>